<evidence type="ECO:0000313" key="10">
    <source>
        <dbReference type="Proteomes" id="UP000502421"/>
    </source>
</evidence>
<dbReference type="InterPro" id="IPR008969">
    <property type="entry name" value="CarboxyPept-like_regulatory"/>
</dbReference>
<keyword evidence="6 7" id="KW-0998">Cell outer membrane</keyword>
<sequence>MQEKQNLKFSLYRCIIIYLFTFSGLPLMAQQVPEGLISGRVVDVNTGKPLSGATVRYRQSRPLTHTGVNGQFQIILAKADSLYVSFVGYTSGIISGTDAAGKSPNLVIHLSPVQTGLQEVVVSTGYQSLPRERATGSFEKVDQTMLSRRPGKDLLSHLEGTTSVLFDNRNKDRALLVRGRSTLFANSAPLVVLDNFPYDGDIGQINPADIESVTLLKDAAAASIWGAQASNGVLVITTRKGRYNQPLKVEVLSNITVTDKPDLYKDNAMSSGDFIHVEMDLFKKGFYNSDVNNTYSRPPLSPVVEILQKEKEGLIGYNQAADQINALRLHDVRDDYRKYLYRTATSQQYAVNLSGGTPAIHYFFSAGYDDQQNSLIRNGSKRITLRTDNTLRLSKQLDFQLGLLYTYSRSTNNNPGPDMLSPGGGRFRYYPYAMLADTNGVPLSLVKDYRTTFTDTAGAGLLQDWKYYPLKEVQQADNHTDIHNYRLNLGARYTISSSLSAELRYQYEHQTGGTWNLYNRETYYARNLINLYSQVLGSGRVAYGIPRGGILDEGGNDLATHSGRAQLNYSRLWNEKHQLTALAGMEMKQARTRTNMHRTYGYDPDLLTFGNVNCVDYLPTYLNLKGNQRVPDPTDLGDVLLRYVSYYANASYTFDNRYVFSASARKDASNLFGVKTNQKGVPLWSAGIRWNISQEKFFNLSWLPMLAARITYGYNGNTSSRLSGLTIITYGAAGSNFYINQPFATIATPPNPSLRWEKTGMLNMGVDFRLRGGVLSGSLDYYTKKSTDLIGTTPLDPTTGVINMSKNSAIIQGRGLDFSLQSQIINRKIKLEAALLLSYSTNKITRYLYKYTRASSYIGTGINPLEGRPTDAILSYRWEGLDKHGDPQGWLNGEISKDYAAIANKSLLSDLVYSGRALPPFYGSFRPTVSYKRWTLSSNILFKLGHYFLRNSINYSALYQNWTGHNDFARRWQQPGDEHITSVPAMVYPADSYRDAFYLQSAALVEKADMIRWKDINLQYTFTPQGKQTHLFNQLQCFLYLENIGTIYRANKYGLDPEYGALVPPRSFSIGIKGTF</sequence>
<dbReference type="KEGG" id="coy:HF329_00735"/>
<dbReference type="EMBL" id="CP051205">
    <property type="protein sequence ID" value="QJB29909.1"/>
    <property type="molecule type" value="Genomic_DNA"/>
</dbReference>
<feature type="domain" description="TonB-dependent receptor plug" evidence="8">
    <location>
        <begin position="132"/>
        <end position="233"/>
    </location>
</feature>
<gene>
    <name evidence="9" type="ORF">HF329_00735</name>
</gene>
<comment type="subcellular location">
    <subcellularLocation>
        <location evidence="1 7">Cell outer membrane</location>
        <topology evidence="1 7">Multi-pass membrane protein</topology>
    </subcellularLocation>
</comment>
<evidence type="ECO:0000256" key="1">
    <source>
        <dbReference type="ARBA" id="ARBA00004571"/>
    </source>
</evidence>
<dbReference type="NCBIfam" id="TIGR04057">
    <property type="entry name" value="SusC_RagA_signa"/>
    <property type="match status" value="1"/>
</dbReference>
<evidence type="ECO:0000256" key="2">
    <source>
        <dbReference type="ARBA" id="ARBA00022448"/>
    </source>
</evidence>
<evidence type="ECO:0000256" key="7">
    <source>
        <dbReference type="PROSITE-ProRule" id="PRU01360"/>
    </source>
</evidence>
<dbReference type="InterPro" id="IPR023997">
    <property type="entry name" value="TonB-dep_OMP_SusC/RagA_CS"/>
</dbReference>
<dbReference type="Pfam" id="PF07715">
    <property type="entry name" value="Plug"/>
    <property type="match status" value="1"/>
</dbReference>
<accession>A0AAE7D5C6</accession>
<name>A0AAE7D5C6_9BACT</name>
<dbReference type="RefSeq" id="WP_168802197.1">
    <property type="nucleotide sequence ID" value="NZ_CP051205.1"/>
</dbReference>
<keyword evidence="5 7" id="KW-0472">Membrane</keyword>
<proteinExistence type="inferred from homology"/>
<evidence type="ECO:0000256" key="5">
    <source>
        <dbReference type="ARBA" id="ARBA00023136"/>
    </source>
</evidence>
<organism evidence="9 10">
    <name type="scientific">Chitinophaga oryzae</name>
    <dbReference type="NCBI Taxonomy" id="2725414"/>
    <lineage>
        <taxon>Bacteria</taxon>
        <taxon>Pseudomonadati</taxon>
        <taxon>Bacteroidota</taxon>
        <taxon>Chitinophagia</taxon>
        <taxon>Chitinophagales</taxon>
        <taxon>Chitinophagaceae</taxon>
        <taxon>Chitinophaga</taxon>
    </lineage>
</organism>
<dbReference type="NCBIfam" id="TIGR04056">
    <property type="entry name" value="OMP_RagA_SusC"/>
    <property type="match status" value="1"/>
</dbReference>
<protein>
    <submittedName>
        <fullName evidence="9">SusC/RagA family TonB-linked outer membrane protein</fullName>
    </submittedName>
</protein>
<reference evidence="10" key="1">
    <citation type="submission" date="2020-04" db="EMBL/GenBank/DDBJ databases">
        <authorList>
            <person name="Kittiwongwattana C."/>
        </authorList>
    </citation>
    <scope>NUCLEOTIDE SEQUENCE [LARGE SCALE GENOMIC DNA]</scope>
    <source>
        <strain evidence="10">1310</strain>
    </source>
</reference>
<comment type="similarity">
    <text evidence="7">Belongs to the TonB-dependent receptor family.</text>
</comment>
<evidence type="ECO:0000313" key="9">
    <source>
        <dbReference type="EMBL" id="QJB29909.1"/>
    </source>
</evidence>
<dbReference type="SUPFAM" id="SSF49464">
    <property type="entry name" value="Carboxypeptidase regulatory domain-like"/>
    <property type="match status" value="1"/>
</dbReference>
<evidence type="ECO:0000256" key="6">
    <source>
        <dbReference type="ARBA" id="ARBA00023237"/>
    </source>
</evidence>
<evidence type="ECO:0000259" key="8">
    <source>
        <dbReference type="Pfam" id="PF07715"/>
    </source>
</evidence>
<dbReference type="InterPro" id="IPR023996">
    <property type="entry name" value="TonB-dep_OMP_SusC/RagA"/>
</dbReference>
<dbReference type="Proteomes" id="UP000502421">
    <property type="component" value="Chromosome"/>
</dbReference>
<dbReference type="Gene3D" id="2.40.170.20">
    <property type="entry name" value="TonB-dependent receptor, beta-barrel domain"/>
    <property type="match status" value="1"/>
</dbReference>
<dbReference type="Pfam" id="PF13715">
    <property type="entry name" value="CarbopepD_reg_2"/>
    <property type="match status" value="1"/>
</dbReference>
<evidence type="ECO:0000256" key="3">
    <source>
        <dbReference type="ARBA" id="ARBA00022452"/>
    </source>
</evidence>
<dbReference type="InterPro" id="IPR036942">
    <property type="entry name" value="Beta-barrel_TonB_sf"/>
</dbReference>
<dbReference type="SUPFAM" id="SSF56935">
    <property type="entry name" value="Porins"/>
    <property type="match status" value="1"/>
</dbReference>
<dbReference type="GO" id="GO:0009279">
    <property type="term" value="C:cell outer membrane"/>
    <property type="evidence" value="ECO:0007669"/>
    <property type="project" value="UniProtKB-SubCell"/>
</dbReference>
<dbReference type="AlphaFoldDB" id="A0AAE7D5C6"/>
<keyword evidence="4 7" id="KW-0812">Transmembrane</keyword>
<evidence type="ECO:0000256" key="4">
    <source>
        <dbReference type="ARBA" id="ARBA00022692"/>
    </source>
</evidence>
<dbReference type="InterPro" id="IPR012910">
    <property type="entry name" value="Plug_dom"/>
</dbReference>
<dbReference type="InterPro" id="IPR037066">
    <property type="entry name" value="Plug_dom_sf"/>
</dbReference>
<keyword evidence="2 7" id="KW-0813">Transport</keyword>
<keyword evidence="3 7" id="KW-1134">Transmembrane beta strand</keyword>
<dbReference type="InterPro" id="IPR039426">
    <property type="entry name" value="TonB-dep_rcpt-like"/>
</dbReference>
<dbReference type="Gene3D" id="2.60.40.1120">
    <property type="entry name" value="Carboxypeptidase-like, regulatory domain"/>
    <property type="match status" value="1"/>
</dbReference>
<dbReference type="PROSITE" id="PS52016">
    <property type="entry name" value="TONB_DEPENDENT_REC_3"/>
    <property type="match status" value="1"/>
</dbReference>
<dbReference type="Gene3D" id="2.170.130.10">
    <property type="entry name" value="TonB-dependent receptor, plug domain"/>
    <property type="match status" value="1"/>
</dbReference>